<reference evidence="2 3" key="1">
    <citation type="submission" date="2024-09" db="EMBL/GenBank/DDBJ databases">
        <authorList>
            <person name="Sun Q."/>
            <person name="Mori K."/>
        </authorList>
    </citation>
    <scope>NUCLEOTIDE SEQUENCE [LARGE SCALE GENOMIC DNA]</scope>
    <source>
        <strain evidence="2 3">CCM 7609</strain>
    </source>
</reference>
<feature type="compositionally biased region" description="Basic residues" evidence="1">
    <location>
        <begin position="31"/>
        <end position="43"/>
    </location>
</feature>
<organism evidence="2 3">
    <name type="scientific">Citricoccus parietis</name>
    <dbReference type="NCBI Taxonomy" id="592307"/>
    <lineage>
        <taxon>Bacteria</taxon>
        <taxon>Bacillati</taxon>
        <taxon>Actinomycetota</taxon>
        <taxon>Actinomycetes</taxon>
        <taxon>Micrococcales</taxon>
        <taxon>Micrococcaceae</taxon>
        <taxon>Citricoccus</taxon>
    </lineage>
</organism>
<feature type="compositionally biased region" description="Basic residues" evidence="1">
    <location>
        <begin position="1"/>
        <end position="23"/>
    </location>
</feature>
<protein>
    <submittedName>
        <fullName evidence="2">Uncharacterized protein</fullName>
    </submittedName>
</protein>
<feature type="region of interest" description="Disordered" evidence="1">
    <location>
        <begin position="1"/>
        <end position="43"/>
    </location>
</feature>
<keyword evidence="3" id="KW-1185">Reference proteome</keyword>
<dbReference type="Proteomes" id="UP001589575">
    <property type="component" value="Unassembled WGS sequence"/>
</dbReference>
<evidence type="ECO:0000256" key="1">
    <source>
        <dbReference type="SAM" id="MobiDB-lite"/>
    </source>
</evidence>
<feature type="compositionally biased region" description="Low complexity" evidence="1">
    <location>
        <begin position="122"/>
        <end position="161"/>
    </location>
</feature>
<gene>
    <name evidence="2" type="ORF">ACFFX0_03735</name>
</gene>
<feature type="compositionally biased region" description="Polar residues" evidence="1">
    <location>
        <begin position="200"/>
        <end position="215"/>
    </location>
</feature>
<feature type="region of interest" description="Disordered" evidence="1">
    <location>
        <begin position="62"/>
        <end position="215"/>
    </location>
</feature>
<comment type="caution">
    <text evidence="2">The sequence shown here is derived from an EMBL/GenBank/DDBJ whole genome shotgun (WGS) entry which is preliminary data.</text>
</comment>
<evidence type="ECO:0000313" key="3">
    <source>
        <dbReference type="Proteomes" id="UP001589575"/>
    </source>
</evidence>
<feature type="compositionally biased region" description="Basic residues" evidence="1">
    <location>
        <begin position="95"/>
        <end position="106"/>
    </location>
</feature>
<accession>A0ABV5FUH5</accession>
<dbReference type="EMBL" id="JBHMFI010000001">
    <property type="protein sequence ID" value="MFB9070342.1"/>
    <property type="molecule type" value="Genomic_DNA"/>
</dbReference>
<proteinExistence type="predicted"/>
<feature type="compositionally biased region" description="Basic and acidic residues" evidence="1">
    <location>
        <begin position="169"/>
        <end position="189"/>
    </location>
</feature>
<name>A0ABV5FUH5_9MICC</name>
<evidence type="ECO:0000313" key="2">
    <source>
        <dbReference type="EMBL" id="MFB9070342.1"/>
    </source>
</evidence>
<sequence length="215" mass="23683">MDRVRHRDRLRRCQPHHHRRPHGRGPGTHLRDHRQRRIRHHPDRYQYRHLLRVHDGLINRTTTAGPASAHHSAADPSYTAFTGSGEASIWGANRRPSRSQSARRPRGGSSASSIWRKPCPGPGTVSPSSGSSPWSSRIASPASVTTSEPSSSSWSFSSTIPYVPQTPQGEHRHPHEHNSIGKDRTRRGNGEGTVPKKQPTAGSSSRSPSTLKANG</sequence>